<evidence type="ECO:0000256" key="1">
    <source>
        <dbReference type="SAM" id="Phobius"/>
    </source>
</evidence>
<keyword evidence="1" id="KW-1133">Transmembrane helix</keyword>
<name>A0A8J8T2Z9_HALGN</name>
<dbReference type="AlphaFoldDB" id="A0A8J8T2Z9"/>
<comment type="caution">
    <text evidence="2">The sequence shown here is derived from an EMBL/GenBank/DDBJ whole genome shotgun (WGS) entry which is preliminary data.</text>
</comment>
<evidence type="ECO:0000313" key="2">
    <source>
        <dbReference type="EMBL" id="TNV79593.1"/>
    </source>
</evidence>
<keyword evidence="1" id="KW-0472">Membrane</keyword>
<protein>
    <submittedName>
        <fullName evidence="2">Uncharacterized protein</fullName>
    </submittedName>
</protein>
<evidence type="ECO:0000313" key="3">
    <source>
        <dbReference type="Proteomes" id="UP000785679"/>
    </source>
</evidence>
<organism evidence="2 3">
    <name type="scientific">Halteria grandinella</name>
    <dbReference type="NCBI Taxonomy" id="5974"/>
    <lineage>
        <taxon>Eukaryota</taxon>
        <taxon>Sar</taxon>
        <taxon>Alveolata</taxon>
        <taxon>Ciliophora</taxon>
        <taxon>Intramacronucleata</taxon>
        <taxon>Spirotrichea</taxon>
        <taxon>Stichotrichia</taxon>
        <taxon>Sporadotrichida</taxon>
        <taxon>Halteriidae</taxon>
        <taxon>Halteria</taxon>
    </lineage>
</organism>
<gene>
    <name evidence="2" type="ORF">FGO68_gene6485</name>
</gene>
<accession>A0A8J8T2Z9</accession>
<dbReference type="Proteomes" id="UP000785679">
    <property type="component" value="Unassembled WGS sequence"/>
</dbReference>
<reference evidence="2" key="1">
    <citation type="submission" date="2019-06" db="EMBL/GenBank/DDBJ databases">
        <authorList>
            <person name="Zheng W."/>
        </authorList>
    </citation>
    <scope>NUCLEOTIDE SEQUENCE</scope>
    <source>
        <strain evidence="2">QDHG01</strain>
    </source>
</reference>
<dbReference type="EMBL" id="RRYP01008706">
    <property type="protein sequence ID" value="TNV79593.1"/>
    <property type="molecule type" value="Genomic_DNA"/>
</dbReference>
<sequence>MCSDQSTLTQGKSTVSYLCIITSRIVQNPLACLSLRHCLIKSIGQASAMIYLGVSQLYPSPSALFLTYSPSFIISTLQFSYLVVFPISFCAKL</sequence>
<proteinExistence type="predicted"/>
<keyword evidence="1" id="KW-0812">Transmembrane</keyword>
<keyword evidence="3" id="KW-1185">Reference proteome</keyword>
<feature type="transmembrane region" description="Helical" evidence="1">
    <location>
        <begin position="72"/>
        <end position="91"/>
    </location>
</feature>